<dbReference type="AlphaFoldDB" id="A0AAD8PZW0"/>
<dbReference type="Proteomes" id="UP001230504">
    <property type="component" value="Unassembled WGS sequence"/>
</dbReference>
<sequence length="183" mass="20007">MHVSTMDGIVIPSYSHWITSIERLRLPAASHSHAHTHTHTPGRFRPACQLANTPLRATTDDWISMLGIDTASPNPPSPTALWSFSYRNVYVEQRGFDVRGHRLALGLDVVRLVIQFQAHCLTTGGRCRTGGRKPVCGSPNATPSLSAKAAAWSPTCPSYTEGPPQRGSGDFRRDGRGFFWAGI</sequence>
<evidence type="ECO:0000313" key="2">
    <source>
        <dbReference type="Proteomes" id="UP001230504"/>
    </source>
</evidence>
<protein>
    <submittedName>
        <fullName evidence="1">Uncharacterized protein</fullName>
    </submittedName>
</protein>
<gene>
    <name evidence="1" type="ORF">LY79DRAFT_215926</name>
</gene>
<comment type="caution">
    <text evidence="1">The sequence shown here is derived from an EMBL/GenBank/DDBJ whole genome shotgun (WGS) entry which is preliminary data.</text>
</comment>
<organism evidence="1 2">
    <name type="scientific">Colletotrichum navitas</name>
    <dbReference type="NCBI Taxonomy" id="681940"/>
    <lineage>
        <taxon>Eukaryota</taxon>
        <taxon>Fungi</taxon>
        <taxon>Dikarya</taxon>
        <taxon>Ascomycota</taxon>
        <taxon>Pezizomycotina</taxon>
        <taxon>Sordariomycetes</taxon>
        <taxon>Hypocreomycetidae</taxon>
        <taxon>Glomerellales</taxon>
        <taxon>Glomerellaceae</taxon>
        <taxon>Colletotrichum</taxon>
        <taxon>Colletotrichum graminicola species complex</taxon>
    </lineage>
</organism>
<evidence type="ECO:0000313" key="1">
    <source>
        <dbReference type="EMBL" id="KAK1590634.1"/>
    </source>
</evidence>
<name>A0AAD8PZW0_9PEZI</name>
<dbReference type="RefSeq" id="XP_060414116.1">
    <property type="nucleotide sequence ID" value="XM_060551572.1"/>
</dbReference>
<dbReference type="EMBL" id="JAHLJV010000030">
    <property type="protein sequence ID" value="KAK1590634.1"/>
    <property type="molecule type" value="Genomic_DNA"/>
</dbReference>
<reference evidence="1" key="1">
    <citation type="submission" date="2021-06" db="EMBL/GenBank/DDBJ databases">
        <title>Comparative genomics, transcriptomics and evolutionary studies reveal genomic signatures of adaptation to plant cell wall in hemibiotrophic fungi.</title>
        <authorList>
            <consortium name="DOE Joint Genome Institute"/>
            <person name="Baroncelli R."/>
            <person name="Diaz J.F."/>
            <person name="Benocci T."/>
            <person name="Peng M."/>
            <person name="Battaglia E."/>
            <person name="Haridas S."/>
            <person name="Andreopoulos W."/>
            <person name="Labutti K."/>
            <person name="Pangilinan J."/>
            <person name="Floch G.L."/>
            <person name="Makela M.R."/>
            <person name="Henrissat B."/>
            <person name="Grigoriev I.V."/>
            <person name="Crouch J.A."/>
            <person name="De Vries R.P."/>
            <person name="Sukno S.A."/>
            <person name="Thon M.R."/>
        </authorList>
    </citation>
    <scope>NUCLEOTIDE SEQUENCE</scope>
    <source>
        <strain evidence="1">CBS 125086</strain>
    </source>
</reference>
<proteinExistence type="predicted"/>
<keyword evidence="2" id="KW-1185">Reference proteome</keyword>
<accession>A0AAD8PZW0</accession>
<dbReference type="GeneID" id="85435812"/>